<comment type="caution">
    <text evidence="9">The sequence shown here is derived from an EMBL/GenBank/DDBJ whole genome shotgun (WGS) entry which is preliminary data.</text>
</comment>
<feature type="transmembrane region" description="Helical" evidence="8">
    <location>
        <begin position="31"/>
        <end position="51"/>
    </location>
</feature>
<feature type="transmembrane region" description="Helical" evidence="8">
    <location>
        <begin position="335"/>
        <end position="355"/>
    </location>
</feature>
<evidence type="ECO:0000256" key="2">
    <source>
        <dbReference type="ARBA" id="ARBA00008566"/>
    </source>
</evidence>
<dbReference type="CDD" id="cd09319">
    <property type="entry name" value="TDT_like_1"/>
    <property type="match status" value="1"/>
</dbReference>
<evidence type="ECO:0000256" key="1">
    <source>
        <dbReference type="ARBA" id="ARBA00004651"/>
    </source>
</evidence>
<evidence type="ECO:0000256" key="5">
    <source>
        <dbReference type="ARBA" id="ARBA00022692"/>
    </source>
</evidence>
<evidence type="ECO:0000313" key="9">
    <source>
        <dbReference type="EMBL" id="NMF88272.1"/>
    </source>
</evidence>
<gene>
    <name evidence="9" type="ORF">GPA26_07215</name>
</gene>
<proteinExistence type="inferred from homology"/>
<dbReference type="Gene3D" id="1.50.10.150">
    <property type="entry name" value="Voltage-dependent anion channel"/>
    <property type="match status" value="1"/>
</dbReference>
<feature type="transmembrane region" description="Helical" evidence="8">
    <location>
        <begin position="197"/>
        <end position="217"/>
    </location>
</feature>
<feature type="transmembrane region" description="Helical" evidence="8">
    <location>
        <begin position="229"/>
        <end position="248"/>
    </location>
</feature>
<keyword evidence="3" id="KW-0813">Transport</keyword>
<dbReference type="InterPro" id="IPR051629">
    <property type="entry name" value="Sulfite_efflux_TDT"/>
</dbReference>
<keyword evidence="5 8" id="KW-0812">Transmembrane</keyword>
<reference evidence="9 10" key="1">
    <citation type="submission" date="2019-12" db="EMBL/GenBank/DDBJ databases">
        <title>Comparative genomics gives insights into the taxonomy of the Azoarcus-Aromatoleum group and reveals separate origins of nif in the plant-associated Azoarcus and non-plant-associated Aromatoleum sub-groups.</title>
        <authorList>
            <person name="Lafos M."/>
            <person name="Maluk M."/>
            <person name="Batista M."/>
            <person name="Junghare M."/>
            <person name="Carmona M."/>
            <person name="Faoro H."/>
            <person name="Cruz L.M."/>
            <person name="Battistoni F."/>
            <person name="De Souza E."/>
            <person name="Pedrosa F."/>
            <person name="Chen W.-M."/>
            <person name="Poole P.S."/>
            <person name="Dixon R.A."/>
            <person name="James E.K."/>
        </authorList>
    </citation>
    <scope>NUCLEOTIDE SEQUENCE [LARGE SCALE GENOMIC DNA]</scope>
    <source>
        <strain evidence="9 10">ToN1</strain>
    </source>
</reference>
<keyword evidence="4" id="KW-1003">Cell membrane</keyword>
<dbReference type="Pfam" id="PF03595">
    <property type="entry name" value="SLAC1"/>
    <property type="match status" value="1"/>
</dbReference>
<feature type="transmembrane region" description="Helical" evidence="8">
    <location>
        <begin position="96"/>
        <end position="116"/>
    </location>
</feature>
<accession>A0ABX1MT14</accession>
<dbReference type="InterPro" id="IPR004695">
    <property type="entry name" value="SLAC1/Mae1/Ssu1/TehA"/>
</dbReference>
<keyword evidence="7 8" id="KW-0472">Membrane</keyword>
<organism evidence="9 10">
    <name type="scientific">Aromatoleum petrolei</name>
    <dbReference type="NCBI Taxonomy" id="76116"/>
    <lineage>
        <taxon>Bacteria</taxon>
        <taxon>Pseudomonadati</taxon>
        <taxon>Pseudomonadota</taxon>
        <taxon>Betaproteobacteria</taxon>
        <taxon>Rhodocyclales</taxon>
        <taxon>Rhodocyclaceae</taxon>
        <taxon>Aromatoleum</taxon>
    </lineage>
</organism>
<evidence type="ECO:0000256" key="3">
    <source>
        <dbReference type="ARBA" id="ARBA00022448"/>
    </source>
</evidence>
<evidence type="ECO:0000256" key="7">
    <source>
        <dbReference type="ARBA" id="ARBA00023136"/>
    </source>
</evidence>
<dbReference type="EMBL" id="WTVR01000011">
    <property type="protein sequence ID" value="NMF88272.1"/>
    <property type="molecule type" value="Genomic_DNA"/>
</dbReference>
<keyword evidence="10" id="KW-1185">Reference proteome</keyword>
<comment type="similarity">
    <text evidence="2">Belongs to the tellurite-resistance/dicarboxylate transporter (TDT) family.</text>
</comment>
<dbReference type="PANTHER" id="PTHR31686:SF1">
    <property type="entry name" value="SULFITE EFFLUX PUMP SSU1"/>
    <property type="match status" value="1"/>
</dbReference>
<evidence type="ECO:0000256" key="8">
    <source>
        <dbReference type="SAM" id="Phobius"/>
    </source>
</evidence>
<evidence type="ECO:0000313" key="10">
    <source>
        <dbReference type="Proteomes" id="UP000652074"/>
    </source>
</evidence>
<feature type="transmembrane region" description="Helical" evidence="8">
    <location>
        <begin position="122"/>
        <end position="145"/>
    </location>
</feature>
<sequence>MRTPSFECKSATATGPQGEPVQARLAGLSPAYFGMVMATGIVSLATHLLGMQSVAKALFLLNCVVYVLLWFLTILRVVRYPRLFFDDLIDHLRGPGFFTIVAGTCVLGSQFVVLAADYRTAMALWGGAGVLWIGLTYTIFTGLTVKEHKPPLHQGISGAWLLAVVATQSIAVLSALLAPHVEQPGRLEMNFLALSMWLWGGMLYIWMMSLIFYRYTFFPFSPGDLSPPYWINMGAMAISTLAGSLLILNSPDAPFLLSLLPFIKGFTVFYWATGTWWIPMLLLLFIWRHVYRRFPLRYDPLYWGAVFPLGMYATCTHQMIEAMGFEFLRFLPQLFMYIALAAWATVFVGLARYLLRHVNAFRF</sequence>
<dbReference type="Proteomes" id="UP000652074">
    <property type="component" value="Unassembled WGS sequence"/>
</dbReference>
<protein>
    <submittedName>
        <fullName evidence="9">C4-dicarboxylate ABC transporter</fullName>
    </submittedName>
</protein>
<name>A0ABX1MT14_9RHOO</name>
<evidence type="ECO:0000256" key="6">
    <source>
        <dbReference type="ARBA" id="ARBA00022989"/>
    </source>
</evidence>
<comment type="subcellular location">
    <subcellularLocation>
        <location evidence="1">Cell membrane</location>
        <topology evidence="1">Multi-pass membrane protein</topology>
    </subcellularLocation>
</comment>
<evidence type="ECO:0000256" key="4">
    <source>
        <dbReference type="ARBA" id="ARBA00022475"/>
    </source>
</evidence>
<feature type="transmembrane region" description="Helical" evidence="8">
    <location>
        <begin position="57"/>
        <end position="75"/>
    </location>
</feature>
<dbReference type="PANTHER" id="PTHR31686">
    <property type="match status" value="1"/>
</dbReference>
<dbReference type="InterPro" id="IPR038665">
    <property type="entry name" value="Voltage-dep_anion_channel_sf"/>
</dbReference>
<feature type="transmembrane region" description="Helical" evidence="8">
    <location>
        <begin position="157"/>
        <end position="177"/>
    </location>
</feature>
<keyword evidence="6 8" id="KW-1133">Transmembrane helix</keyword>